<dbReference type="Gene3D" id="2.60.40.180">
    <property type="entry name" value="Transthyretin/hydroxyisourate hydrolase domain"/>
    <property type="match status" value="1"/>
</dbReference>
<comment type="similarity">
    <text evidence="3 8">Belongs to the transthyretin family. 5-hydroxyisourate hydrolase subfamily.</text>
</comment>
<feature type="binding site" evidence="7">
    <location>
        <position position="48"/>
    </location>
    <ligand>
        <name>substrate</name>
    </ligand>
</feature>
<evidence type="ECO:0000256" key="4">
    <source>
        <dbReference type="ARBA" id="ARBA00011881"/>
    </source>
</evidence>
<sequence length="115" mass="12797">MGLSTHILDTNLGRPAANVGITLYRWRDTAIDGIWEAIGGGRTDADGRCKTLLGDTPLLALDYKLRFGTSVYFYDLKVESLYPDIEIAFTVRDPAQHYHIPLLLTANGYTTYRGS</sequence>
<comment type="function">
    <text evidence="2">Catalyzes the hydrolysis of 5-hydroxyisourate (HIU) to 2-oxo-4-hydroxy-4-carboxy-5-ureidoimidazoline (OHCU).</text>
</comment>
<dbReference type="NCBIfam" id="TIGR02962">
    <property type="entry name" value="hdxy_isourate"/>
    <property type="match status" value="1"/>
</dbReference>
<feature type="domain" description="Transthyretin/hydroxyisourate hydrolase" evidence="9">
    <location>
        <begin position="3"/>
        <end position="114"/>
    </location>
</feature>
<dbReference type="RefSeq" id="WP_103932497.1">
    <property type="nucleotide sequence ID" value="NZ_FNVA01000002.1"/>
</dbReference>
<keyword evidence="11" id="KW-1185">Reference proteome</keyword>
<proteinExistence type="inferred from homology"/>
<dbReference type="Proteomes" id="UP000236728">
    <property type="component" value="Unassembled WGS sequence"/>
</dbReference>
<organism evidence="10 11">
    <name type="scientific">Bryocella elongata</name>
    <dbReference type="NCBI Taxonomy" id="863522"/>
    <lineage>
        <taxon>Bacteria</taxon>
        <taxon>Pseudomonadati</taxon>
        <taxon>Acidobacteriota</taxon>
        <taxon>Terriglobia</taxon>
        <taxon>Terriglobales</taxon>
        <taxon>Acidobacteriaceae</taxon>
        <taxon>Bryocella</taxon>
    </lineage>
</organism>
<comment type="subunit">
    <text evidence="4 8">Homotetramer.</text>
</comment>
<comment type="catalytic activity">
    <reaction evidence="1 8">
        <text>5-hydroxyisourate + H2O = 5-hydroxy-2-oxo-4-ureido-2,5-dihydro-1H-imidazole-5-carboxylate + H(+)</text>
        <dbReference type="Rhea" id="RHEA:23736"/>
        <dbReference type="ChEBI" id="CHEBI:15377"/>
        <dbReference type="ChEBI" id="CHEBI:15378"/>
        <dbReference type="ChEBI" id="CHEBI:18072"/>
        <dbReference type="ChEBI" id="CHEBI:58639"/>
        <dbReference type="EC" id="3.5.2.17"/>
    </reaction>
</comment>
<dbReference type="PANTHER" id="PTHR10395:SF7">
    <property type="entry name" value="5-HYDROXYISOURATE HYDROLASE"/>
    <property type="match status" value="1"/>
</dbReference>
<evidence type="ECO:0000256" key="7">
    <source>
        <dbReference type="PIRSR" id="PIRSR600895-51"/>
    </source>
</evidence>
<accession>A0A1H5WGX3</accession>
<dbReference type="InterPro" id="IPR000895">
    <property type="entry name" value="Transthyretin/HIU_hydrolase"/>
</dbReference>
<evidence type="ECO:0000256" key="2">
    <source>
        <dbReference type="ARBA" id="ARBA00002704"/>
    </source>
</evidence>
<reference evidence="10 11" key="1">
    <citation type="submission" date="2016-10" db="EMBL/GenBank/DDBJ databases">
        <authorList>
            <person name="de Groot N.N."/>
        </authorList>
    </citation>
    <scope>NUCLEOTIDE SEQUENCE [LARGE SCALE GENOMIC DNA]</scope>
    <source>
        <strain evidence="10 11">DSM 22489</strain>
    </source>
</reference>
<dbReference type="AlphaFoldDB" id="A0A1H5WGX3"/>
<dbReference type="InterPro" id="IPR023416">
    <property type="entry name" value="Transthyretin/HIU_hydrolase_d"/>
</dbReference>
<evidence type="ECO:0000256" key="8">
    <source>
        <dbReference type="RuleBase" id="RU361270"/>
    </source>
</evidence>
<dbReference type="SUPFAM" id="SSF49472">
    <property type="entry name" value="Transthyretin (synonym: prealbumin)"/>
    <property type="match status" value="1"/>
</dbReference>
<name>A0A1H5WGX3_9BACT</name>
<keyword evidence="5 8" id="KW-0659">Purine metabolism</keyword>
<keyword evidence="6 8" id="KW-0378">Hydrolase</keyword>
<evidence type="ECO:0000256" key="5">
    <source>
        <dbReference type="ARBA" id="ARBA00022631"/>
    </source>
</evidence>
<dbReference type="GO" id="GO:0006144">
    <property type="term" value="P:purine nucleobase metabolic process"/>
    <property type="evidence" value="ECO:0007669"/>
    <property type="project" value="UniProtKB-KW"/>
</dbReference>
<dbReference type="PRINTS" id="PR00189">
    <property type="entry name" value="TRNSTHYRETIN"/>
</dbReference>
<dbReference type="EMBL" id="FNVA01000002">
    <property type="protein sequence ID" value="SEF98879.1"/>
    <property type="molecule type" value="Genomic_DNA"/>
</dbReference>
<dbReference type="PANTHER" id="PTHR10395">
    <property type="entry name" value="URICASE AND TRANSTHYRETIN-RELATED"/>
    <property type="match status" value="1"/>
</dbReference>
<dbReference type="EC" id="3.5.2.17" evidence="8"/>
<evidence type="ECO:0000313" key="10">
    <source>
        <dbReference type="EMBL" id="SEF98879.1"/>
    </source>
</evidence>
<dbReference type="InterPro" id="IPR023418">
    <property type="entry name" value="Thyroxine_BS"/>
</dbReference>
<dbReference type="GO" id="GO:0033971">
    <property type="term" value="F:hydroxyisourate hydrolase activity"/>
    <property type="evidence" value="ECO:0007669"/>
    <property type="project" value="UniProtKB-EC"/>
</dbReference>
<dbReference type="Pfam" id="PF00576">
    <property type="entry name" value="Transthyretin"/>
    <property type="match status" value="1"/>
</dbReference>
<evidence type="ECO:0000313" key="11">
    <source>
        <dbReference type="Proteomes" id="UP000236728"/>
    </source>
</evidence>
<feature type="binding site" evidence="7">
    <location>
        <position position="112"/>
    </location>
    <ligand>
        <name>substrate</name>
    </ligand>
</feature>
<dbReference type="OrthoDB" id="9792386at2"/>
<evidence type="ECO:0000259" key="9">
    <source>
        <dbReference type="Pfam" id="PF00576"/>
    </source>
</evidence>
<gene>
    <name evidence="10" type="ORF">SAMN05421819_1582</name>
</gene>
<dbReference type="InterPro" id="IPR036817">
    <property type="entry name" value="Transthyretin/HIU_hydrolase_sf"/>
</dbReference>
<dbReference type="CDD" id="cd05822">
    <property type="entry name" value="TLP_HIUase"/>
    <property type="match status" value="1"/>
</dbReference>
<dbReference type="InterPro" id="IPR014306">
    <property type="entry name" value="Hydroxyisourate_hydrolase"/>
</dbReference>
<evidence type="ECO:0000256" key="6">
    <source>
        <dbReference type="ARBA" id="ARBA00022801"/>
    </source>
</evidence>
<protein>
    <recommendedName>
        <fullName evidence="8">5-hydroxyisourate hydrolase</fullName>
        <shortName evidence="8">HIU hydrolase</shortName>
        <shortName evidence="8">HIUHase</shortName>
        <ecNumber evidence="8">3.5.2.17</ecNumber>
    </recommendedName>
</protein>
<evidence type="ECO:0000256" key="3">
    <source>
        <dbReference type="ARBA" id="ARBA00009850"/>
    </source>
</evidence>
<dbReference type="PROSITE" id="PS00768">
    <property type="entry name" value="TRANSTHYRETIN_1"/>
    <property type="match status" value="1"/>
</dbReference>
<evidence type="ECO:0000256" key="1">
    <source>
        <dbReference type="ARBA" id="ARBA00001043"/>
    </source>
</evidence>
<feature type="binding site" evidence="7">
    <location>
        <position position="6"/>
    </location>
    <ligand>
        <name>substrate</name>
    </ligand>
</feature>